<organism evidence="2 3">
    <name type="scientific">Frischella perrara</name>
    <dbReference type="NCBI Taxonomy" id="1267021"/>
    <lineage>
        <taxon>Bacteria</taxon>
        <taxon>Pseudomonadati</taxon>
        <taxon>Pseudomonadota</taxon>
        <taxon>Gammaproteobacteria</taxon>
        <taxon>Orbales</taxon>
        <taxon>Orbaceae</taxon>
        <taxon>Frischella</taxon>
    </lineage>
</organism>
<name>A0A318MY71_FRIPE</name>
<reference evidence="2 3" key="1">
    <citation type="submission" date="2018-05" db="EMBL/GenBank/DDBJ databases">
        <title>Reference genomes for bee gut microbiota database.</title>
        <authorList>
            <person name="Ellegaard K.M."/>
        </authorList>
    </citation>
    <scope>NUCLEOTIDE SEQUENCE [LARGE SCALE GENOMIC DNA]</scope>
    <source>
        <strain evidence="2 3">ESL0167</strain>
    </source>
</reference>
<comment type="caution">
    <text evidence="2">The sequence shown here is derived from an EMBL/GenBank/DDBJ whole genome shotgun (WGS) entry which is preliminary data.</text>
</comment>
<dbReference type="RefSeq" id="WP_024496419.1">
    <property type="nucleotide sequence ID" value="NZ_QGLM01000012.1"/>
</dbReference>
<dbReference type="SUPFAM" id="SSF53474">
    <property type="entry name" value="alpha/beta-Hydrolases"/>
    <property type="match status" value="1"/>
</dbReference>
<dbReference type="Gene3D" id="1.10.287.490">
    <property type="entry name" value="Helix hairpin bin"/>
    <property type="match status" value="1"/>
</dbReference>
<dbReference type="InterPro" id="IPR029058">
    <property type="entry name" value="AB_hydrolase_fold"/>
</dbReference>
<dbReference type="GeneID" id="29849011"/>
<accession>A0A318MY71</accession>
<dbReference type="AlphaFoldDB" id="A0A318MY71"/>
<evidence type="ECO:0000313" key="3">
    <source>
        <dbReference type="Proteomes" id="UP000247838"/>
    </source>
</evidence>
<evidence type="ECO:0000313" key="2">
    <source>
        <dbReference type="EMBL" id="PXY95507.1"/>
    </source>
</evidence>
<dbReference type="InterPro" id="IPR001031">
    <property type="entry name" value="Thioesterase"/>
</dbReference>
<protein>
    <recommendedName>
        <fullName evidence="1">Thioesterase domain-containing protein</fullName>
    </recommendedName>
</protein>
<dbReference type="EMBL" id="QGLM01000012">
    <property type="protein sequence ID" value="PXY95507.1"/>
    <property type="molecule type" value="Genomic_DNA"/>
</dbReference>
<proteinExistence type="predicted"/>
<feature type="domain" description="Thioesterase" evidence="1">
    <location>
        <begin position="29"/>
        <end position="247"/>
    </location>
</feature>
<dbReference type="Proteomes" id="UP000247838">
    <property type="component" value="Unassembled WGS sequence"/>
</dbReference>
<sequence length="249" mass="29070">MCIINKFDFILSSSNLEIKSKDFDDNKNIIFLFPPLSGWGIVYENIIGRVENYSFYCFDFYEDIFPEKLIDIYCHTIFKLSKNKSISIMGYSAGANIAFEVIKKLESVSIKIDKLIVLDAPLRDKKIIMDHIELKEFNDGFYNYLVDVGFIRKLKKYSKLDPDVLNNKIMKRHSTYKYFYNELINYGYLATDVYLIKSEKASDLTDKNIERWCNQVNGNVKIFSGGGDHFSMLSYPNVQKTLSTLKRIF</sequence>
<dbReference type="Pfam" id="PF00975">
    <property type="entry name" value="Thioesterase"/>
    <property type="match status" value="1"/>
</dbReference>
<gene>
    <name evidence="2" type="ORF">DKK76_05170</name>
</gene>
<evidence type="ECO:0000259" key="1">
    <source>
        <dbReference type="Pfam" id="PF00975"/>
    </source>
</evidence>
<dbReference type="Gene3D" id="3.40.50.1820">
    <property type="entry name" value="alpha/beta hydrolase"/>
    <property type="match status" value="1"/>
</dbReference>